<keyword evidence="3" id="KW-1185">Reference proteome</keyword>
<protein>
    <submittedName>
        <fullName evidence="2">Uncharacterized protein</fullName>
    </submittedName>
</protein>
<dbReference type="Proteomes" id="UP001160148">
    <property type="component" value="Unassembled WGS sequence"/>
</dbReference>
<feature type="signal peptide" evidence="1">
    <location>
        <begin position="1"/>
        <end position="22"/>
    </location>
</feature>
<gene>
    <name evidence="2" type="ORF">MEUPH1_LOCUS16345</name>
</gene>
<organism evidence="2 3">
    <name type="scientific">Macrosiphum euphorbiae</name>
    <name type="common">potato aphid</name>
    <dbReference type="NCBI Taxonomy" id="13131"/>
    <lineage>
        <taxon>Eukaryota</taxon>
        <taxon>Metazoa</taxon>
        <taxon>Ecdysozoa</taxon>
        <taxon>Arthropoda</taxon>
        <taxon>Hexapoda</taxon>
        <taxon>Insecta</taxon>
        <taxon>Pterygota</taxon>
        <taxon>Neoptera</taxon>
        <taxon>Paraneoptera</taxon>
        <taxon>Hemiptera</taxon>
        <taxon>Sternorrhyncha</taxon>
        <taxon>Aphidomorpha</taxon>
        <taxon>Aphidoidea</taxon>
        <taxon>Aphididae</taxon>
        <taxon>Macrosiphini</taxon>
        <taxon>Macrosiphum</taxon>
    </lineage>
</organism>
<proteinExistence type="predicted"/>
<name>A0AAV0WYX3_9HEMI</name>
<evidence type="ECO:0000256" key="1">
    <source>
        <dbReference type="SAM" id="SignalP"/>
    </source>
</evidence>
<evidence type="ECO:0000313" key="3">
    <source>
        <dbReference type="Proteomes" id="UP001160148"/>
    </source>
</evidence>
<feature type="chain" id="PRO_5043314630" evidence="1">
    <location>
        <begin position="23"/>
        <end position="100"/>
    </location>
</feature>
<reference evidence="2 3" key="1">
    <citation type="submission" date="2023-01" db="EMBL/GenBank/DDBJ databases">
        <authorList>
            <person name="Whitehead M."/>
        </authorList>
    </citation>
    <scope>NUCLEOTIDE SEQUENCE [LARGE SCALE GENOMIC DNA]</scope>
</reference>
<keyword evidence="1" id="KW-0732">Signal</keyword>
<dbReference type="EMBL" id="CARXXK010000003">
    <property type="protein sequence ID" value="CAI6361132.1"/>
    <property type="molecule type" value="Genomic_DNA"/>
</dbReference>
<dbReference type="AlphaFoldDB" id="A0AAV0WYX3"/>
<evidence type="ECO:0000313" key="2">
    <source>
        <dbReference type="EMBL" id="CAI6361132.1"/>
    </source>
</evidence>
<sequence length="100" mass="11259">MYLINNSGLFFLILFTLAYVNCEEKGPYNSHDDNAHKKCKIDWVKATDGGGYIATCGIKCQTKCRYNQKTDQWRCRKSSTGLTKSCECCRDNVPGVPVPP</sequence>
<accession>A0AAV0WYX3</accession>
<comment type="caution">
    <text evidence="2">The sequence shown here is derived from an EMBL/GenBank/DDBJ whole genome shotgun (WGS) entry which is preliminary data.</text>
</comment>